<evidence type="ECO:0000256" key="1">
    <source>
        <dbReference type="ARBA" id="ARBA00004177"/>
    </source>
</evidence>
<keyword evidence="4 5" id="KW-0175">Coiled coil</keyword>
<feature type="compositionally biased region" description="Low complexity" evidence="6">
    <location>
        <begin position="1247"/>
        <end position="1259"/>
    </location>
</feature>
<feature type="region of interest" description="Disordered" evidence="6">
    <location>
        <begin position="2218"/>
        <end position="2256"/>
    </location>
</feature>
<feature type="compositionally biased region" description="Basic and acidic residues" evidence="6">
    <location>
        <begin position="1377"/>
        <end position="1393"/>
    </location>
</feature>
<evidence type="ECO:0000259" key="9">
    <source>
        <dbReference type="PROSITE" id="PS51840"/>
    </source>
</evidence>
<dbReference type="GO" id="GO:0080120">
    <property type="term" value="P:CAAX-box protein maturation"/>
    <property type="evidence" value="ECO:0007669"/>
    <property type="project" value="UniProtKB-ARBA"/>
</dbReference>
<dbReference type="PROSITE" id="PS50021">
    <property type="entry name" value="CH"/>
    <property type="match status" value="1"/>
</dbReference>
<dbReference type="GO" id="GO:0004175">
    <property type="term" value="F:endopeptidase activity"/>
    <property type="evidence" value="ECO:0007669"/>
    <property type="project" value="UniProtKB-ARBA"/>
</dbReference>
<comment type="subcellular location">
    <subcellularLocation>
        <location evidence="1">Endosome</location>
    </subcellularLocation>
</comment>
<dbReference type="InterPro" id="IPR003675">
    <property type="entry name" value="Rce1/LyrA-like_dom"/>
</dbReference>
<evidence type="ECO:0000256" key="5">
    <source>
        <dbReference type="SAM" id="Coils"/>
    </source>
</evidence>
<feature type="compositionally biased region" description="Basic and acidic residues" evidence="6">
    <location>
        <begin position="2486"/>
        <end position="2507"/>
    </location>
</feature>
<feature type="region of interest" description="Disordered" evidence="6">
    <location>
        <begin position="1586"/>
        <end position="1607"/>
    </location>
</feature>
<feature type="compositionally biased region" description="Polar residues" evidence="6">
    <location>
        <begin position="1645"/>
        <end position="1656"/>
    </location>
</feature>
<keyword evidence="7" id="KW-0472">Membrane</keyword>
<dbReference type="InterPro" id="IPR001715">
    <property type="entry name" value="CH_dom"/>
</dbReference>
<evidence type="ECO:0000256" key="7">
    <source>
        <dbReference type="SAM" id="Phobius"/>
    </source>
</evidence>
<feature type="compositionally biased region" description="Polar residues" evidence="6">
    <location>
        <begin position="632"/>
        <end position="643"/>
    </location>
</feature>
<dbReference type="EMBL" id="CAWUFR010000028">
    <property type="protein sequence ID" value="CAK6957217.1"/>
    <property type="molecule type" value="Genomic_DNA"/>
</dbReference>
<dbReference type="InterPro" id="IPR050540">
    <property type="entry name" value="F-actin_Monoox_Mical"/>
</dbReference>
<evidence type="ECO:0008006" key="13">
    <source>
        <dbReference type="Google" id="ProtNLM"/>
    </source>
</evidence>
<feature type="compositionally biased region" description="Low complexity" evidence="6">
    <location>
        <begin position="692"/>
        <end position="704"/>
    </location>
</feature>
<dbReference type="InterPro" id="IPR019448">
    <property type="entry name" value="NT-C2"/>
</dbReference>
<evidence type="ECO:0000256" key="2">
    <source>
        <dbReference type="ARBA" id="ARBA00022553"/>
    </source>
</evidence>
<feature type="domain" description="C2 NT-type" evidence="9">
    <location>
        <begin position="8"/>
        <end position="157"/>
    </location>
</feature>
<accession>A0AAV1NCM7</accession>
<evidence type="ECO:0000313" key="12">
    <source>
        <dbReference type="Proteomes" id="UP001314229"/>
    </source>
</evidence>
<feature type="compositionally biased region" description="Polar residues" evidence="6">
    <location>
        <begin position="401"/>
        <end position="417"/>
    </location>
</feature>
<dbReference type="GO" id="GO:0005768">
    <property type="term" value="C:endosome"/>
    <property type="evidence" value="ECO:0007669"/>
    <property type="project" value="UniProtKB-SubCell"/>
</dbReference>
<feature type="transmembrane region" description="Helical" evidence="7">
    <location>
        <begin position="3236"/>
        <end position="3255"/>
    </location>
</feature>
<feature type="compositionally biased region" description="Polar residues" evidence="6">
    <location>
        <begin position="603"/>
        <end position="618"/>
    </location>
</feature>
<feature type="region of interest" description="Disordered" evidence="6">
    <location>
        <begin position="1642"/>
        <end position="1675"/>
    </location>
</feature>
<organism evidence="11 12">
    <name type="scientific">Scomber scombrus</name>
    <name type="common">Atlantic mackerel</name>
    <name type="synonym">Scomber vernalis</name>
    <dbReference type="NCBI Taxonomy" id="13677"/>
    <lineage>
        <taxon>Eukaryota</taxon>
        <taxon>Metazoa</taxon>
        <taxon>Chordata</taxon>
        <taxon>Craniata</taxon>
        <taxon>Vertebrata</taxon>
        <taxon>Euteleostomi</taxon>
        <taxon>Actinopterygii</taxon>
        <taxon>Neopterygii</taxon>
        <taxon>Teleostei</taxon>
        <taxon>Neoteleostei</taxon>
        <taxon>Acanthomorphata</taxon>
        <taxon>Pelagiaria</taxon>
        <taxon>Scombriformes</taxon>
        <taxon>Scombridae</taxon>
        <taxon>Scomber</taxon>
    </lineage>
</organism>
<dbReference type="PANTHER" id="PTHR23167">
    <property type="entry name" value="CALPONIN HOMOLOGY DOMAIN-CONTAINING PROTEIN DDB_G0272472-RELATED"/>
    <property type="match status" value="1"/>
</dbReference>
<feature type="compositionally biased region" description="Polar residues" evidence="6">
    <location>
        <begin position="2184"/>
        <end position="2198"/>
    </location>
</feature>
<dbReference type="Pfam" id="PF00307">
    <property type="entry name" value="CH"/>
    <property type="match status" value="1"/>
</dbReference>
<keyword evidence="12" id="KW-1185">Reference proteome</keyword>
<feature type="compositionally biased region" description="Low complexity" evidence="6">
    <location>
        <begin position="562"/>
        <end position="587"/>
    </location>
</feature>
<feature type="region of interest" description="Disordered" evidence="6">
    <location>
        <begin position="1508"/>
        <end position="1543"/>
    </location>
</feature>
<feature type="compositionally biased region" description="Polar residues" evidence="6">
    <location>
        <begin position="1199"/>
        <end position="1210"/>
    </location>
</feature>
<gene>
    <name evidence="11" type="ORF">FSCOSCO3_A017404</name>
</gene>
<feature type="compositionally biased region" description="Basic and acidic residues" evidence="6">
    <location>
        <begin position="2519"/>
        <end position="2528"/>
    </location>
</feature>
<feature type="compositionally biased region" description="Low complexity" evidence="6">
    <location>
        <begin position="384"/>
        <end position="400"/>
    </location>
</feature>
<feature type="compositionally biased region" description="Low complexity" evidence="6">
    <location>
        <begin position="323"/>
        <end position="364"/>
    </location>
</feature>
<feature type="compositionally biased region" description="Basic and acidic residues" evidence="6">
    <location>
        <begin position="2218"/>
        <end position="2229"/>
    </location>
</feature>
<keyword evidence="7" id="KW-0812">Transmembrane</keyword>
<feature type="compositionally biased region" description="Basic and acidic residues" evidence="6">
    <location>
        <begin position="1691"/>
        <end position="2174"/>
    </location>
</feature>
<evidence type="ECO:0000259" key="10">
    <source>
        <dbReference type="PROSITE" id="PS51848"/>
    </source>
</evidence>
<feature type="compositionally biased region" description="Low complexity" evidence="6">
    <location>
        <begin position="2791"/>
        <end position="2802"/>
    </location>
</feature>
<feature type="compositionally biased region" description="Basic and acidic residues" evidence="6">
    <location>
        <begin position="813"/>
        <end position="928"/>
    </location>
</feature>
<feature type="domain" description="BMERB" evidence="10">
    <location>
        <begin position="2812"/>
        <end position="2963"/>
    </location>
</feature>
<feature type="coiled-coil region" evidence="5">
    <location>
        <begin position="2873"/>
        <end position="2906"/>
    </location>
</feature>
<feature type="domain" description="Calponin-homology (CH)" evidence="8">
    <location>
        <begin position="2590"/>
        <end position="2695"/>
    </location>
</feature>
<feature type="region of interest" description="Disordered" evidence="6">
    <location>
        <begin position="1359"/>
        <end position="1488"/>
    </location>
</feature>
<feature type="compositionally biased region" description="Basic and acidic residues" evidence="6">
    <location>
        <begin position="940"/>
        <end position="1175"/>
    </location>
</feature>
<feature type="compositionally biased region" description="Basic and acidic residues" evidence="6">
    <location>
        <begin position="739"/>
        <end position="750"/>
    </location>
</feature>
<dbReference type="InterPro" id="IPR036872">
    <property type="entry name" value="CH_dom_sf"/>
</dbReference>
<feature type="compositionally biased region" description="Polar residues" evidence="6">
    <location>
        <begin position="1268"/>
        <end position="1282"/>
    </location>
</feature>
<dbReference type="SMART" id="SM00033">
    <property type="entry name" value="CH"/>
    <property type="match status" value="1"/>
</dbReference>
<feature type="compositionally biased region" description="Basic and acidic residues" evidence="6">
    <location>
        <begin position="715"/>
        <end position="729"/>
    </location>
</feature>
<sequence>MTSVWKRLQRVGKKASKFQFVASYQELSLECTKKWQPDKLRVVWTRRNRRMVSKLHSWQPGIKNPYRGMVVWPVPENIDISVTLFKEANADEFEDKEWTFVIEGENKGHRKVLASADINLKKFASPTPTQTDLTLTLKPLSVKVVEATLKLSLSCVFVREGKATDEDMQSLASLMSVKPTDIGNLDDFNESDEDEDKKSVTVTVVPHTLTRPNRPAPPPPDKRHSTGPTFPATASGREDGPPSPAVHSRPPLPIAPRPSPRRSRHSFIAAPVQSEIQPSPAPSPQPSPRSKHKKSTNPICAEALASSDPLTNPPILKSCQVTAATLSSPSQSSSSALPLSDVSPVNPPSLKSSSAEPPSAAAPSPSHPPSSKHPEPVSPPKLPTPETIITSSSTASQTPSLTVSTTLTHKFISTASQPPLPKPTLSSEPPSAHPPLTRTLSQPPSLPRIFQSGPGKAPVSHQRRPPEGPTADEVTISGRSHIFRPQIVKSIARPSSPSPFSADVPPLASAPPLPKSHPSSSESGAQAAWPTSVSALISGDITPVPLLSSPDLDALCDPETPTLPASLPHSSPPRSSSISTSAFFSSPLAVTQLPASPSAPPVQISSCQSGSTFPFTQGNKDKTSVAKEAAPSTLSRGEGSPQNHRAVANIKISTQPLRPAATTENKAGPGKTSPAQSRSELIIAPPPPWPFSSCESSTSQQPSTNVVAAFITPKKPNDKGQTDLKKPTNETKSIFSSLKTEKPPLAKPEPDPDFDDIIFESLNQRQQSGGLFLEEDDSKQDTIKRCPPGLEQKANEKASGKKLLLTEQLEGATMKEEMMKAEQKKQKEAEIQKKQEEEKKRKEEEQREELQKQEQEKRRKHEEEKKRLLEEEKKRFLQEAEEREKGRERRKLEEERLLKEKRDKQEKQRPGDEKRKRDEEERRQKEQEKRLLVVEEAKEKLRREEERRLEKERSLKKMKEEEEKRMEERRVFEEQKRKREEEKRLMEEKRSREEKEKEQQKMKEEEERKKMVDEGEKKKNEAEKERKKREEEEKRKDEERKKKEVEEETKRREEEEKRVKETEEKERVLKEQKEREEKEMIERRKKEEEKRCQEVEEERRRKEKLLKEQKEKERMKKEEEERKKIEVEEKRRREEKEKAERKMKEEEEKKKRLQEKEEVERRKKEKEEEERRRGEVQVTLACSLEANRSDEDKQKMRTLVSSSLVSQPKTHTPPPSFKHSPAALRDATQPRLIVPHFPPLDKNSVTSEQLPSQSLSQSQSREEASPSDIKQSSINSNERLWQPHTLINQGSLSNIVAPEKKISATCTPPDIPSGCSTVQPSAWDKPVTLEVLTLVPPPQRMCDAEIPLWKVLEWRSGTDTPEKISAKEGTKPLCRGPHREDTAEEPQPKDTEMHPIVSAPAQPGAPPAEEEPKEPEGPKVEPATSLEVSPKPSNERTALALEPLLPSKPEPALRTEPVLPPSGKPQQEGADEEKPVDDMSGGQESLIDNKEPVCEAEKQLWAAVEETTAEAGVERGMESNESTEEKNEKEEEEEGGVIGGPHKCANTQASECLTEQQSEAPAGFMSAVVGVLYRGYETMASMLQTTGSADAGQQHASADGPMLPMSEEDQPCLLEADAEMLYSSEPDDDLLIPVSVDISPPAAFSDTTQNQTISEQKSSEAHLAPKPECLPSEGKHGLSLVASLRLAAIEQEKEREQEMARREKERIERETKEREEAEKKERERLEKEMQEQERLKKEEEEMERKEKERVEKKERERLEKETQEGERLKKEKEEMERKERKRAEKKERQRLEKEKQEQERLKKEKEEMERKEKERAEKEERERLEKEKEEQERLKEREEKERAEKKERERLEKEKQEQERLKKEKEEMERKEKERAEKKERERLEKEKEEQERLNKEKEEMERKEKERAEKKERERLEKEKEEQERLKKENEEKERAEKKERERLEKEKEEQERLKKEKEEKERAEKKERERLEKEKQEQERLKKEKEEMERKERERLEKEKEEQERLKKEKEEMERMERERAMKEERERLEKETEEKERLKKEKEEKERAEKKERERLEKEKQERERLKKEKEEMERKERERLEKEKEERERLKKEKEEMERKERERAMKEERERLEKEKEEQERLKQEKQEMERKEREKEETKRLEKERAELNNKQREEREREERKGEKTQQRQEILPGPLSVQSKQEVGDCQSNDWPPLREAELDDIAYDEKLQDDGEDLGCKSDPKLMPTVNSKAENKLMSTKPADSVPIATNKLDSRSDKCVDSVVAVKKSLDNSGVRSVKKGKSNMKSGAIPVWMREEEEEEEEDEEVEYEKGQEDLGSIWLAELYMDGEAGEAHKQAMKGQRDDIVTKTGHSLEIETNEDELVQSSVVPWPLPLSTNTTTKFSDSKLTNLQDEEKLLLAKIRVMTGDTSPVSSLRYMKRLIPVPGDIISDTSEPTCQSEIPVDLVDHSSHSVIPGCDALQEISLAEAEKPLNNELGQNKAEEDVLKRKPKDIPDGGKKEPPSQTEETSNTHPSDKHTDTHISTKPAVDIPDSSTTPPPHHCDMKTSRLPTLPEEETSDVKTPDPVPVVREEADGKDDTSEALVNSSQSLLQWCQSITNSYKGVKVTNFSTSWRNGLAFCAILHNFHSDKIDFDQLDSHDIKLNNKKAFDGFEALGISRLLEPSDMVLLSVPDRLIVMTYLSQIRTHFTNQELSVLQIERNSSQSSYGLALSGPSPTNVDAAAFCMARLNEGVSLEEGGSNTLVVPPPRTKRLVKADESITPVPPPRSATKVVKFGLAQEEEAKTNSTTENTNTKELQSAAMNQPSKPEEETMDTSQYVLSEIAALETEQKHIDSRAAVVERRLRSLMETGSDRDEEERLIQEWFTLVNKKNALIRRQDNLELLQEEQDLERRFELLTRELRVMMAIEDWQKSSAQQQREQLLLQELVSLVNQRDEIIRDIDAKERGALEEDERLERGLEMRRRKYSNKDKCVLQTVMRKVPDGQDKGCKLSSFTVFLSKFHSLQFVLRDHPSVIKRRCASVLLVSALSPAVVKAWIHWADVRVDVSVWALMGVRLEGFIPAALFPLLLTMVFYLGPLVHSAMDNSKGFTGELQSALDVQSWRLCVGDAVWLRNQVVAPLTEELVFRGAMLPMLVPCTGPTAAIFMAPMFFGVAHFHHIIEQRRLHKDSMSVILLVAGMQFLYTTVFGAFTAFIFMRTGHVVGPVLCHSFCNSQGLPDISSALQHPERSVLVFSYLMGVLLFLVLLFPLTDRFFYGAIPVCSLAPPPESVC</sequence>
<feature type="region of interest" description="Disordered" evidence="6">
    <location>
        <begin position="1691"/>
        <end position="2204"/>
    </location>
</feature>
<dbReference type="Gene3D" id="1.10.418.10">
    <property type="entry name" value="Calponin-like domain"/>
    <property type="match status" value="1"/>
</dbReference>
<keyword evidence="7" id="KW-1133">Transmembrane helix</keyword>
<dbReference type="PROSITE" id="PS51840">
    <property type="entry name" value="C2_NT"/>
    <property type="match status" value="1"/>
</dbReference>
<name>A0AAV1NCM7_SCOSC</name>
<comment type="caution">
    <text evidence="11">The sequence shown here is derived from an EMBL/GenBank/DDBJ whole genome shotgun (WGS) entry which is preliminary data.</text>
</comment>
<dbReference type="PANTHER" id="PTHR23167:SF42">
    <property type="entry name" value="EH DOMAIN-BINDING PROTEIN 1-LIKE PROTEIN 1"/>
    <property type="match status" value="1"/>
</dbReference>
<dbReference type="PROSITE" id="PS51848">
    <property type="entry name" value="BMERB"/>
    <property type="match status" value="1"/>
</dbReference>
<keyword evidence="2" id="KW-0597">Phosphoprotein</keyword>
<dbReference type="Proteomes" id="UP001314229">
    <property type="component" value="Unassembled WGS sequence"/>
</dbReference>
<feature type="compositionally biased region" description="Basic and acidic residues" evidence="6">
    <location>
        <begin position="1360"/>
        <end position="1370"/>
    </location>
</feature>
<feature type="transmembrane region" description="Helical" evidence="7">
    <location>
        <begin position="3178"/>
        <end position="3202"/>
    </location>
</feature>
<evidence type="ECO:0000256" key="3">
    <source>
        <dbReference type="ARBA" id="ARBA00022753"/>
    </source>
</evidence>
<evidence type="ECO:0000256" key="4">
    <source>
        <dbReference type="ARBA" id="ARBA00023054"/>
    </source>
</evidence>
<feature type="compositionally biased region" description="Basic and acidic residues" evidence="6">
    <location>
        <begin position="1512"/>
        <end position="1529"/>
    </location>
</feature>
<evidence type="ECO:0000259" key="8">
    <source>
        <dbReference type="PROSITE" id="PS50021"/>
    </source>
</evidence>
<feature type="region of interest" description="Disordered" evidence="6">
    <location>
        <begin position="2480"/>
        <end position="2588"/>
    </location>
</feature>
<feature type="region of interest" description="Disordered" evidence="6">
    <location>
        <begin position="547"/>
        <end position="928"/>
    </location>
</feature>
<feature type="region of interest" description="Disordered" evidence="6">
    <location>
        <begin position="940"/>
        <end position="1282"/>
    </location>
</feature>
<dbReference type="FunFam" id="1.10.418.10:FF:000023">
    <property type="entry name" value="EH domain-binding protein 1 isoform X1"/>
    <property type="match status" value="1"/>
</dbReference>
<dbReference type="SMART" id="SM01203">
    <property type="entry name" value="DUF3585"/>
    <property type="match status" value="1"/>
</dbReference>
<dbReference type="CDD" id="cd21198">
    <property type="entry name" value="CH_EHBP"/>
    <property type="match status" value="1"/>
</dbReference>
<keyword evidence="3" id="KW-0967">Endosome</keyword>
<dbReference type="Pfam" id="PF02517">
    <property type="entry name" value="Rce1-like"/>
    <property type="match status" value="1"/>
</dbReference>
<evidence type="ECO:0000313" key="11">
    <source>
        <dbReference type="EMBL" id="CAK6957217.1"/>
    </source>
</evidence>
<feature type="compositionally biased region" description="Polar residues" evidence="6">
    <location>
        <begin position="2508"/>
        <end position="2518"/>
    </location>
</feature>
<dbReference type="InterPro" id="IPR022735">
    <property type="entry name" value="bMERB_dom"/>
</dbReference>
<feature type="compositionally biased region" description="Basic and acidic residues" evidence="6">
    <location>
        <begin position="2575"/>
        <end position="2585"/>
    </location>
</feature>
<evidence type="ECO:0000256" key="6">
    <source>
        <dbReference type="SAM" id="MobiDB-lite"/>
    </source>
</evidence>
<feature type="region of interest" description="Disordered" evidence="6">
    <location>
        <begin position="179"/>
        <end position="529"/>
    </location>
</feature>
<feature type="region of interest" description="Disordered" evidence="6">
    <location>
        <begin position="2785"/>
        <end position="2820"/>
    </location>
</feature>
<protein>
    <recommendedName>
        <fullName evidence="13">EH domain-binding protein 1-like protein 1</fullName>
    </recommendedName>
</protein>
<dbReference type="SUPFAM" id="SSF47576">
    <property type="entry name" value="Calponin-homology domain, CH-domain"/>
    <property type="match status" value="1"/>
</dbReference>
<proteinExistence type="predicted"/>
<reference evidence="11 12" key="1">
    <citation type="submission" date="2024-01" db="EMBL/GenBank/DDBJ databases">
        <authorList>
            <person name="Alioto T."/>
            <person name="Alioto T."/>
            <person name="Gomez Garrido J."/>
        </authorList>
    </citation>
    <scope>NUCLEOTIDE SEQUENCE [LARGE SCALE GENOMIC DNA]</scope>
</reference>